<dbReference type="SUPFAM" id="SSF51445">
    <property type="entry name" value="(Trans)glycosidases"/>
    <property type="match status" value="1"/>
</dbReference>
<proteinExistence type="inferred from homology"/>
<evidence type="ECO:0000259" key="3">
    <source>
        <dbReference type="Pfam" id="PF01055"/>
    </source>
</evidence>
<dbReference type="Pfam" id="PF13802">
    <property type="entry name" value="Gal_mutarotas_2"/>
    <property type="match status" value="1"/>
</dbReference>
<dbReference type="InterPro" id="IPR051816">
    <property type="entry name" value="Glycosyl_Hydrolase_31"/>
</dbReference>
<dbReference type="Proteomes" id="UP000321720">
    <property type="component" value="Unassembled WGS sequence"/>
</dbReference>
<dbReference type="GO" id="GO:0005975">
    <property type="term" value="P:carbohydrate metabolic process"/>
    <property type="evidence" value="ECO:0007669"/>
    <property type="project" value="InterPro"/>
</dbReference>
<organism evidence="6 7">
    <name type="scientific">Cellulomonas composti</name>
    <dbReference type="NCBI Taxonomy" id="266130"/>
    <lineage>
        <taxon>Bacteria</taxon>
        <taxon>Bacillati</taxon>
        <taxon>Actinomycetota</taxon>
        <taxon>Actinomycetes</taxon>
        <taxon>Micrococcales</taxon>
        <taxon>Cellulomonadaceae</taxon>
        <taxon>Cellulomonas</taxon>
    </lineage>
</organism>
<protein>
    <submittedName>
        <fullName evidence="6">Glycosyl hydrolase</fullName>
    </submittedName>
</protein>
<keyword evidence="7" id="KW-1185">Reference proteome</keyword>
<feature type="domain" description="Glycoside hydrolase family 31 N-terminal" evidence="4">
    <location>
        <begin position="24"/>
        <end position="191"/>
    </location>
</feature>
<dbReference type="CDD" id="cd14752">
    <property type="entry name" value="GH31_N"/>
    <property type="match status" value="1"/>
</dbReference>
<dbReference type="AlphaFoldDB" id="A0A511J7M4"/>
<dbReference type="InterPro" id="IPR025887">
    <property type="entry name" value="Glyco_hydro_31_N_dom"/>
</dbReference>
<dbReference type="SUPFAM" id="SSF51011">
    <property type="entry name" value="Glycosyl hydrolase domain"/>
    <property type="match status" value="1"/>
</dbReference>
<evidence type="ECO:0000259" key="5">
    <source>
        <dbReference type="Pfam" id="PF21365"/>
    </source>
</evidence>
<dbReference type="PANTHER" id="PTHR43863">
    <property type="entry name" value="HYDROLASE, PUTATIVE (AFU_ORTHOLOGUE AFUA_1G03140)-RELATED"/>
    <property type="match status" value="1"/>
</dbReference>
<dbReference type="GO" id="GO:0030246">
    <property type="term" value="F:carbohydrate binding"/>
    <property type="evidence" value="ECO:0007669"/>
    <property type="project" value="InterPro"/>
</dbReference>
<dbReference type="Gene3D" id="2.60.40.1760">
    <property type="entry name" value="glycosyl hydrolase (family 31)"/>
    <property type="match status" value="1"/>
</dbReference>
<dbReference type="GO" id="GO:0004553">
    <property type="term" value="F:hydrolase activity, hydrolyzing O-glycosyl compounds"/>
    <property type="evidence" value="ECO:0007669"/>
    <property type="project" value="InterPro"/>
</dbReference>
<accession>A0A511J7M4</accession>
<dbReference type="InterPro" id="IPR017853">
    <property type="entry name" value="GH"/>
</dbReference>
<dbReference type="Pfam" id="PF01055">
    <property type="entry name" value="Glyco_hydro_31_2nd"/>
    <property type="match status" value="1"/>
</dbReference>
<feature type="domain" description="Glycosyl hydrolase family 31 C-terminal" evidence="5">
    <location>
        <begin position="582"/>
        <end position="665"/>
    </location>
</feature>
<evidence type="ECO:0000256" key="2">
    <source>
        <dbReference type="RuleBase" id="RU361185"/>
    </source>
</evidence>
<dbReference type="CDD" id="cd06591">
    <property type="entry name" value="GH31_xylosidase_XylS"/>
    <property type="match status" value="1"/>
</dbReference>
<feature type="domain" description="Glycoside hydrolase family 31 TIM barrel" evidence="3">
    <location>
        <begin position="237"/>
        <end position="570"/>
    </location>
</feature>
<gene>
    <name evidence="6" type="ORF">CCO02nite_06640</name>
</gene>
<evidence type="ECO:0000313" key="7">
    <source>
        <dbReference type="Proteomes" id="UP000321720"/>
    </source>
</evidence>
<dbReference type="SUPFAM" id="SSF74650">
    <property type="entry name" value="Galactose mutarotase-like"/>
    <property type="match status" value="1"/>
</dbReference>
<evidence type="ECO:0000259" key="4">
    <source>
        <dbReference type="Pfam" id="PF13802"/>
    </source>
</evidence>
<dbReference type="RefSeq" id="WP_146841621.1">
    <property type="nucleotide sequence ID" value="NZ_BJWG01000002.1"/>
</dbReference>
<dbReference type="Gene3D" id="3.20.20.80">
    <property type="entry name" value="Glycosidases"/>
    <property type="match status" value="1"/>
</dbReference>
<sequence>MTASAFEARTDGVRWRGDGETILVQAWGPNALRVRATRAGQIADTEYALLPSGLRDAQVRVEDGRAVVTNGSITAVLHARTAFDIQVGYRVPTSTIEFRDEAGNVLLKEQDTGGSLKLRARGYRPIIGGDHQLTASFEANPGEKLYGMGQYQQDILDIKGCSFELAHRNSQASIPFVLSSRGYGFLWHNPAIGRATFAANRTEWHAESSVQLDYWITAGATPAAITASYADATGHAPMMPEYGLGYWQCKLRYWNQEQLLDVAREHKRRGLPMDVIVADFFHWPKMGDFRFDAEFWPDPAAMVAELNDLGIELMVSVWPQISIESENFDEYKRRNALVRTERGLDIQMAFEGPSVFLDATNPEARALTWELCRKNYYDLGVRLFWLDEAEPEYSEYHFDNYRYHDGSNLQVGNLYPQAYARAFYEGQTAAGQGDVVNLLRCAWAGSQRYGALVWSGDIHSTYEDFRRQITAGIHMGVAGIPWFTTDIGGFHDGNIEDPDFRDLLVRWFQFGAFCPVMRMHGDRKPTERVTASDGSRRLESGAPNELWSFGEDVYEILADYVHLREELRPYSRELMRDAHENGQPVMRGMFHEFPADPVCWDLGDQYMYGPDLLVAPVLEPHATARSVYLPDGALWTNLTTGEVHDGGRWLDVEAPLATIPVFARDDRHHGLLGLVGARRTSKEG</sequence>
<dbReference type="InterPro" id="IPR011013">
    <property type="entry name" value="Gal_mutarotase_sf_dom"/>
</dbReference>
<dbReference type="OrthoDB" id="176168at2"/>
<dbReference type="InterPro" id="IPR000322">
    <property type="entry name" value="Glyco_hydro_31_TIM"/>
</dbReference>
<reference evidence="6 7" key="1">
    <citation type="submission" date="2019-07" db="EMBL/GenBank/DDBJ databases">
        <title>Whole genome shotgun sequence of Cellulomonas composti NBRC 100758.</title>
        <authorList>
            <person name="Hosoyama A."/>
            <person name="Uohara A."/>
            <person name="Ohji S."/>
            <person name="Ichikawa N."/>
        </authorList>
    </citation>
    <scope>NUCLEOTIDE SEQUENCE [LARGE SCALE GENOMIC DNA]</scope>
    <source>
        <strain evidence="6 7">NBRC 100758</strain>
    </source>
</reference>
<comment type="similarity">
    <text evidence="1 2">Belongs to the glycosyl hydrolase 31 family.</text>
</comment>
<name>A0A511J7M4_9CELL</name>
<dbReference type="EMBL" id="BJWG01000002">
    <property type="protein sequence ID" value="GEL94006.1"/>
    <property type="molecule type" value="Genomic_DNA"/>
</dbReference>
<keyword evidence="2 6" id="KW-0378">Hydrolase</keyword>
<evidence type="ECO:0000313" key="6">
    <source>
        <dbReference type="EMBL" id="GEL94006.1"/>
    </source>
</evidence>
<comment type="caution">
    <text evidence="6">The sequence shown here is derived from an EMBL/GenBank/DDBJ whole genome shotgun (WGS) entry which is preliminary data.</text>
</comment>
<dbReference type="InterPro" id="IPR048395">
    <property type="entry name" value="Glyco_hydro_31_C"/>
</dbReference>
<dbReference type="Pfam" id="PF21365">
    <property type="entry name" value="Glyco_hydro_31_3rd"/>
    <property type="match status" value="1"/>
</dbReference>
<keyword evidence="2" id="KW-0326">Glycosidase</keyword>
<dbReference type="InterPro" id="IPR013780">
    <property type="entry name" value="Glyco_hydro_b"/>
</dbReference>
<dbReference type="Gene3D" id="2.60.40.1180">
    <property type="entry name" value="Golgi alpha-mannosidase II"/>
    <property type="match status" value="1"/>
</dbReference>
<evidence type="ECO:0000256" key="1">
    <source>
        <dbReference type="ARBA" id="ARBA00007806"/>
    </source>
</evidence>
<dbReference type="PANTHER" id="PTHR43863:SF2">
    <property type="entry name" value="MALTASE-GLUCOAMYLASE"/>
    <property type="match status" value="1"/>
</dbReference>